<feature type="compositionally biased region" description="Low complexity" evidence="1">
    <location>
        <begin position="109"/>
        <end position="122"/>
    </location>
</feature>
<evidence type="ECO:0000256" key="1">
    <source>
        <dbReference type="SAM" id="MobiDB-lite"/>
    </source>
</evidence>
<dbReference type="GeneID" id="18875023"/>
<dbReference type="RefSeq" id="XP_007373536.1">
    <property type="nucleotide sequence ID" value="XM_007373474.1"/>
</dbReference>
<proteinExistence type="predicted"/>
<protein>
    <submittedName>
        <fullName evidence="2">Uncharacterized protein</fullName>
    </submittedName>
</protein>
<feature type="region of interest" description="Disordered" evidence="1">
    <location>
        <begin position="97"/>
        <end position="128"/>
    </location>
</feature>
<name>G3AJQ1_SPAPN</name>
<sequence>MQHNHYKRYTGPGATSEDVEEFEFEQEDYEQLFNKYKLDLIKSLKKTSLADCKVLMDRLDELELKLIDVVDKDDSSETETHFSFTYGDESNFVVKETSPGFNSNSTDATINSTNSSSGNESTVATTPISTTDSKHMTWKMWLKSFGEYQTYSSTLRGFPMHELDIDGCPFNLTNKDYCEDQSNTMNEIPLSTRSKLKAWLFNGYKVRSGSSNSVDSSEVIEFNFGLDDEESIIPKGIPSTTSTDKPESSTWYEWLRDYTLRS</sequence>
<dbReference type="InParanoid" id="G3AJQ1"/>
<gene>
    <name evidence="2" type="ORF">SPAPADRAFT_65150</name>
</gene>
<dbReference type="AlphaFoldDB" id="G3AJQ1"/>
<evidence type="ECO:0000313" key="2">
    <source>
        <dbReference type="EMBL" id="EGW33952.1"/>
    </source>
</evidence>
<reference evidence="2 3" key="1">
    <citation type="journal article" date="2011" name="Proc. Natl. Acad. Sci. U.S.A.">
        <title>Comparative genomics of xylose-fermenting fungi for enhanced biofuel production.</title>
        <authorList>
            <person name="Wohlbach D.J."/>
            <person name="Kuo A."/>
            <person name="Sato T.K."/>
            <person name="Potts K.M."/>
            <person name="Salamov A.A."/>
            <person name="LaButti K.M."/>
            <person name="Sun H."/>
            <person name="Clum A."/>
            <person name="Pangilinan J.L."/>
            <person name="Lindquist E.A."/>
            <person name="Lucas S."/>
            <person name="Lapidus A."/>
            <person name="Jin M."/>
            <person name="Gunawan C."/>
            <person name="Balan V."/>
            <person name="Dale B.E."/>
            <person name="Jeffries T.W."/>
            <person name="Zinkel R."/>
            <person name="Barry K.W."/>
            <person name="Grigoriev I.V."/>
            <person name="Gasch A.P."/>
        </authorList>
    </citation>
    <scope>NUCLEOTIDE SEQUENCE [LARGE SCALE GENOMIC DNA]</scope>
    <source>
        <strain evidence="3">NRRL Y-27907 / 11-Y1</strain>
    </source>
</reference>
<accession>G3AJQ1</accession>
<dbReference type="Proteomes" id="UP000000709">
    <property type="component" value="Unassembled WGS sequence"/>
</dbReference>
<keyword evidence="3" id="KW-1185">Reference proteome</keyword>
<dbReference type="KEGG" id="spaa:SPAPADRAFT_65150"/>
<organism evidence="3">
    <name type="scientific">Spathaspora passalidarum (strain NRRL Y-27907 / 11-Y1)</name>
    <dbReference type="NCBI Taxonomy" id="619300"/>
    <lineage>
        <taxon>Eukaryota</taxon>
        <taxon>Fungi</taxon>
        <taxon>Dikarya</taxon>
        <taxon>Ascomycota</taxon>
        <taxon>Saccharomycotina</taxon>
        <taxon>Pichiomycetes</taxon>
        <taxon>Debaryomycetaceae</taxon>
        <taxon>Spathaspora</taxon>
    </lineage>
</organism>
<dbReference type="HOGENOM" id="CLU_1062325_0_0_1"/>
<dbReference type="EMBL" id="GL996500">
    <property type="protein sequence ID" value="EGW33952.1"/>
    <property type="molecule type" value="Genomic_DNA"/>
</dbReference>
<evidence type="ECO:0000313" key="3">
    <source>
        <dbReference type="Proteomes" id="UP000000709"/>
    </source>
</evidence>
<feature type="compositionally biased region" description="Polar residues" evidence="1">
    <location>
        <begin position="99"/>
        <end position="108"/>
    </location>
</feature>